<feature type="region of interest" description="Disordered" evidence="1">
    <location>
        <begin position="466"/>
        <end position="495"/>
    </location>
</feature>
<dbReference type="GO" id="GO:0000049">
    <property type="term" value="F:tRNA binding"/>
    <property type="evidence" value="ECO:0007669"/>
    <property type="project" value="TreeGrafter"/>
</dbReference>
<evidence type="ECO:0000259" key="2">
    <source>
        <dbReference type="Pfam" id="PF05670"/>
    </source>
</evidence>
<proteinExistence type="predicted"/>
<protein>
    <submittedName>
        <fullName evidence="3">Fibronectin/fibrinogen-binding protein</fullName>
    </submittedName>
</protein>
<dbReference type="PANTHER" id="PTHR15239">
    <property type="entry name" value="NUCLEAR EXPORT MEDIATOR FACTOR NEMF"/>
    <property type="match status" value="1"/>
</dbReference>
<dbReference type="GO" id="GO:0043023">
    <property type="term" value="F:ribosomal large subunit binding"/>
    <property type="evidence" value="ECO:0007669"/>
    <property type="project" value="TreeGrafter"/>
</dbReference>
<feature type="compositionally biased region" description="Gly residues" evidence="1">
    <location>
        <begin position="481"/>
        <end position="495"/>
    </location>
</feature>
<gene>
    <name evidence="3" type="ORF">AVDCRST_MAG77-830</name>
</gene>
<dbReference type="GO" id="GO:1990112">
    <property type="term" value="C:RQC complex"/>
    <property type="evidence" value="ECO:0007669"/>
    <property type="project" value="TreeGrafter"/>
</dbReference>
<name>A0A6J4HPV3_9CHLR</name>
<evidence type="ECO:0000313" key="3">
    <source>
        <dbReference type="EMBL" id="CAA9227742.1"/>
    </source>
</evidence>
<dbReference type="GO" id="GO:0072344">
    <property type="term" value="P:rescue of stalled ribosome"/>
    <property type="evidence" value="ECO:0007669"/>
    <property type="project" value="TreeGrafter"/>
</dbReference>
<organism evidence="3">
    <name type="scientific">uncultured Chloroflexota bacterium</name>
    <dbReference type="NCBI Taxonomy" id="166587"/>
    <lineage>
        <taxon>Bacteria</taxon>
        <taxon>Bacillati</taxon>
        <taxon>Chloroflexota</taxon>
        <taxon>environmental samples</taxon>
    </lineage>
</organism>
<reference evidence="3" key="1">
    <citation type="submission" date="2020-02" db="EMBL/GenBank/DDBJ databases">
        <authorList>
            <person name="Meier V. D."/>
        </authorList>
    </citation>
    <scope>NUCLEOTIDE SEQUENCE</scope>
    <source>
        <strain evidence="3">AVDCRST_MAG77</strain>
    </source>
</reference>
<sequence>MSFDALTTAAVCAELRRTLRDGRVQHVHHPEALALALEVYSHATGRGATHWLYCSAHPERARAHLAARRPPRTTDAVTPLLLLLRKYVDGGRLEDVAQPPLERVLRLRFTSRAPSGVLWRTELVMEIMGRLSNLILLDEDGSVMDSAKRVPAAINRVRTVLPKHRYDPPPPQDKLDPRTLAPFDLRQAVEDAGPRRSLADALVAQVNACSPLLAREVVHRAHGRRDVVPGETDWGAVAATFHGFWADAEGERFAPSVALEDGRVVAFAPYALRSFPFVEPVASISEAIERWIAAGAAETVAASVGGVVASPTRPQTPVDESRRRQLRAALLEAQDRLRARLYSLRRSLVDDSEVERLRRSGEYLLTLSGQLPAGASEVPRPSGEPIRLRPELSVVENAQEYFERYTKAKTALRDVPAMIETAEHEQRYVDEALTLLDLAATPGELTALRQEWAELGLLSGGQGGQHAASLLKKAPKSQRQGGKGRGRAPGGASGAIGAGFRRVSVDGFEVLVGRSGKGNDALLSREARPDDLWLHARGIPGAHVVVRSGGRDVPDAVLHRAAALAAGHSQARGAPSVGVDYTLRKYVDRVKGGPPGLANYRGERTLHVAPLALDAVETGD</sequence>
<dbReference type="Gene3D" id="2.30.310.10">
    <property type="entry name" value="ibrinogen binding protein from staphylococcus aureus domain"/>
    <property type="match status" value="1"/>
</dbReference>
<dbReference type="Pfam" id="PF05833">
    <property type="entry name" value="NFACT_N"/>
    <property type="match status" value="1"/>
</dbReference>
<feature type="domain" description="NFACT RNA-binding" evidence="2">
    <location>
        <begin position="504"/>
        <end position="584"/>
    </location>
</feature>
<dbReference type="AlphaFoldDB" id="A0A6J4HPV3"/>
<dbReference type="InterPro" id="IPR008532">
    <property type="entry name" value="NFACT_RNA-bd"/>
</dbReference>
<dbReference type="Pfam" id="PF05670">
    <property type="entry name" value="NFACT-R_1"/>
    <property type="match status" value="1"/>
</dbReference>
<dbReference type="EMBL" id="CADCTC010000054">
    <property type="protein sequence ID" value="CAA9227742.1"/>
    <property type="molecule type" value="Genomic_DNA"/>
</dbReference>
<dbReference type="InterPro" id="IPR051608">
    <property type="entry name" value="RQC_Subunit_NEMF"/>
</dbReference>
<dbReference type="PANTHER" id="PTHR15239:SF6">
    <property type="entry name" value="RIBOSOME QUALITY CONTROL COMPLEX SUBUNIT NEMF"/>
    <property type="match status" value="1"/>
</dbReference>
<accession>A0A6J4HPV3</accession>
<evidence type="ECO:0000256" key="1">
    <source>
        <dbReference type="SAM" id="MobiDB-lite"/>
    </source>
</evidence>